<organism evidence="9 10">
    <name type="scientific">Chionoecetes opilio</name>
    <name type="common">Atlantic snow crab</name>
    <name type="synonym">Cancer opilio</name>
    <dbReference type="NCBI Taxonomy" id="41210"/>
    <lineage>
        <taxon>Eukaryota</taxon>
        <taxon>Metazoa</taxon>
        <taxon>Ecdysozoa</taxon>
        <taxon>Arthropoda</taxon>
        <taxon>Crustacea</taxon>
        <taxon>Multicrustacea</taxon>
        <taxon>Malacostraca</taxon>
        <taxon>Eumalacostraca</taxon>
        <taxon>Eucarida</taxon>
        <taxon>Decapoda</taxon>
        <taxon>Pleocyemata</taxon>
        <taxon>Brachyura</taxon>
        <taxon>Eubrachyura</taxon>
        <taxon>Majoidea</taxon>
        <taxon>Majidae</taxon>
        <taxon>Chionoecetes</taxon>
    </lineage>
</organism>
<evidence type="ECO:0000256" key="4">
    <source>
        <dbReference type="SAM" id="MobiDB-lite"/>
    </source>
</evidence>
<feature type="domain" description="NUP160 helical" evidence="6">
    <location>
        <begin position="1269"/>
        <end position="1491"/>
    </location>
</feature>
<name>A0A8J5CQY9_CHIOP</name>
<keyword evidence="2" id="KW-0813">Transport</keyword>
<dbReference type="PANTHER" id="PTHR21286:SF0">
    <property type="entry name" value="NUCLEAR PORE COMPLEX PROTEIN NUP160"/>
    <property type="match status" value="1"/>
</dbReference>
<dbReference type="Proteomes" id="UP000770661">
    <property type="component" value="Unassembled WGS sequence"/>
</dbReference>
<dbReference type="GO" id="GO:0005643">
    <property type="term" value="C:nuclear pore"/>
    <property type="evidence" value="ECO:0007669"/>
    <property type="project" value="UniProtKB-ARBA"/>
</dbReference>
<evidence type="ECO:0000259" key="7">
    <source>
        <dbReference type="Pfam" id="PF23347"/>
    </source>
</evidence>
<dbReference type="InterPro" id="IPR059141">
    <property type="entry name" value="Beta-prop_Nup120_160"/>
</dbReference>
<feature type="domain" description="NUP160 C-terminal TPR" evidence="7">
    <location>
        <begin position="1855"/>
        <end position="2091"/>
    </location>
</feature>
<feature type="domain" description="NUP160 middle TPR" evidence="8">
    <location>
        <begin position="1534"/>
        <end position="1798"/>
    </location>
</feature>
<feature type="compositionally biased region" description="Basic and acidic residues" evidence="4">
    <location>
        <begin position="795"/>
        <end position="805"/>
    </location>
</feature>
<dbReference type="Pfam" id="PF23347">
    <property type="entry name" value="TPR_Nup160_C"/>
    <property type="match status" value="1"/>
</dbReference>
<dbReference type="InterPro" id="IPR056535">
    <property type="entry name" value="TPR_NUP160_M"/>
</dbReference>
<dbReference type="InterPro" id="IPR056547">
    <property type="entry name" value="NUP160_helical"/>
</dbReference>
<comment type="subcellular location">
    <subcellularLocation>
        <location evidence="1">Nucleus</location>
    </subcellularLocation>
</comment>
<dbReference type="InterPro" id="IPR021717">
    <property type="entry name" value="Nucleoporin_Nup160"/>
</dbReference>
<evidence type="ECO:0000313" key="10">
    <source>
        <dbReference type="Proteomes" id="UP000770661"/>
    </source>
</evidence>
<protein>
    <submittedName>
        <fullName evidence="9">Nuclear pore complex protein Nup160</fullName>
    </submittedName>
</protein>
<reference evidence="9" key="1">
    <citation type="submission" date="2020-07" db="EMBL/GenBank/DDBJ databases">
        <title>The High-quality genome of the commercially important snow crab, Chionoecetes opilio.</title>
        <authorList>
            <person name="Jeong J.-H."/>
            <person name="Ryu S."/>
        </authorList>
    </citation>
    <scope>NUCLEOTIDE SEQUENCE</scope>
    <source>
        <strain evidence="9">MADBK_172401_WGS</strain>
        <tissue evidence="9">Digestive gland</tissue>
    </source>
</reference>
<evidence type="ECO:0000256" key="2">
    <source>
        <dbReference type="ARBA" id="ARBA00022448"/>
    </source>
</evidence>
<evidence type="ECO:0000259" key="6">
    <source>
        <dbReference type="Pfam" id="PF23345"/>
    </source>
</evidence>
<keyword evidence="10" id="KW-1185">Reference proteome</keyword>
<dbReference type="Pfam" id="PF11715">
    <property type="entry name" value="Beta-prop_Nup120_160"/>
    <property type="match status" value="1"/>
</dbReference>
<accession>A0A8J5CQY9</accession>
<feature type="region of interest" description="Disordered" evidence="4">
    <location>
        <begin position="229"/>
        <end position="273"/>
    </location>
</feature>
<feature type="region of interest" description="Disordered" evidence="4">
    <location>
        <begin position="1817"/>
        <end position="1844"/>
    </location>
</feature>
<dbReference type="InterPro" id="IPR056536">
    <property type="entry name" value="TPR_NUP160_C"/>
</dbReference>
<keyword evidence="3" id="KW-0539">Nucleus</keyword>
<comment type="caution">
    <text evidence="9">The sequence shown here is derived from an EMBL/GenBank/DDBJ whole genome shotgun (WGS) entry which is preliminary data.</text>
</comment>
<feature type="domain" description="Nucleoporin Nup120/160 beta-propeller" evidence="5">
    <location>
        <begin position="739"/>
        <end position="1247"/>
    </location>
</feature>
<evidence type="ECO:0000259" key="5">
    <source>
        <dbReference type="Pfam" id="PF11715"/>
    </source>
</evidence>
<feature type="compositionally biased region" description="Low complexity" evidence="4">
    <location>
        <begin position="243"/>
        <end position="260"/>
    </location>
</feature>
<dbReference type="OrthoDB" id="67716at2759"/>
<feature type="region of interest" description="Disordered" evidence="4">
    <location>
        <begin position="786"/>
        <end position="805"/>
    </location>
</feature>
<dbReference type="GO" id="GO:0017056">
    <property type="term" value="F:structural constituent of nuclear pore"/>
    <property type="evidence" value="ECO:0007669"/>
    <property type="project" value="TreeGrafter"/>
</dbReference>
<gene>
    <name evidence="9" type="primary">NUP160</name>
    <name evidence="9" type="ORF">GWK47_053224</name>
</gene>
<evidence type="ECO:0000259" key="8">
    <source>
        <dbReference type="Pfam" id="PF23354"/>
    </source>
</evidence>
<dbReference type="Pfam" id="PF23345">
    <property type="entry name" value="NUP160_helical"/>
    <property type="match status" value="1"/>
</dbReference>
<evidence type="ECO:0000256" key="3">
    <source>
        <dbReference type="ARBA" id="ARBA00023242"/>
    </source>
</evidence>
<proteinExistence type="predicted"/>
<dbReference type="PANTHER" id="PTHR21286">
    <property type="entry name" value="NUCLEAR PORE COMPLEX PROTEIN NUP160"/>
    <property type="match status" value="1"/>
</dbReference>
<dbReference type="EMBL" id="JACEEZ010016727">
    <property type="protein sequence ID" value="KAG0718050.1"/>
    <property type="molecule type" value="Genomic_DNA"/>
</dbReference>
<evidence type="ECO:0000256" key="1">
    <source>
        <dbReference type="ARBA" id="ARBA00004123"/>
    </source>
</evidence>
<sequence>MAGQLGLREVLPDQSALLHWRNITIDTEPFNVVGVDPRHWIHKGLRVVHDSVINMATRAASNLWLIDKAPIDEITGARLPSKEQVLLRYYHHHREMGKTASGSRKAVVEEVLPFWSCAGIPTTTVIHAGTKLSKLVKAYNDLKKNKNKDRPKHRMYEEIFKGDLQEIFDLAHSSSLQRADVKYEDKEFLRSQREDRGESSMAGIDLVTAKKVEKQVERGTRLKRLREREDSDIARLTERAEIPSQSSSSSSSPVSTTSSPARGSRSQRKKLKQLPSISVKDLNLISTWDREKLSVRQATSTFAATAQVLGMDIGSMAVSKSTVHRARIAGREQAAEKIVELRNQEIPERLVLHWDGKLLPSLSGDTEDRIAVLLTGEDDAEFLLGVPASSDSTGRNVAAVVLKEVDEAGVRDKIIAFCFDTTASNTGMVQASALPLVLTLESSNDSVIDGPSWIPRRETVETSEDLVEFFATNDTASKLKDDALAFLKEALMSKNHPREDYEELLRLFYLFLGGEGPAKPFRRPGALHQARWMAKAIYCLKLQMLKSQLSLTAEQALRRHLWYVSEENAGLAFFDSRIDVERKQMVKALDKPASKELKRLEGKKMTMSSFLSSFITSKTLSFFQKLDADEGFLAKDPALWEEDDRFKDARKRALGLRVVNDAAERGIALVQRYLGSTKSAAQEKYLLQLVHHHRKLVGREKKEDLQKKGAAQSTLQDIKVPEYGGGYAFSPVCSTTRNRYLFWRVCHDLVELWEESLDQDFTNNHVQLSTVYQDVSSITQGCLQQEGNGIEEPEPAGKGESAGKDECRFADTPVLEGLSVHETQQHVFILLATVSSVHRFCLTHPQAFQQGNKGRPQSVLSELTIQSLKDNHQLHILNSSATGEGLPHTAGTHLVASEGVAVFVLGQAGGALTVVRMADPPLGVTTHMIKNTSIVNRFFTGFIPGMFRGVEGCETVSSVVVGEMAVGEVVAVGVCRDARVRAWCCSRLQCVLHHDALENTAEAGCRLTPGAQRHQVRKTGAGDSALVAVFLTFTEKHLLLLYRPSMVQGQLSLTHLKTLYPPQYDLVDMSLTPSYLWTLWTDASNETQLLYTAVEGGEDSQPEPPGLCSVVLESMPEKEVPITDPFLDLREVYLRELFVPNRFSAHTLRKALGIYRRSVDLASLGDRGMARLQEEVEAALRDEVEARVTSVLSEEEVMQVTHEVWATFYSHTLQYHQVGQKPVGVVGGVGLVRKQVVSWVRPVDVVEVMVLLPLEEVQVGVLASVVGEDSAAALISLSRPLRLLRQALPPEQAAAFSLDLYHLQPPDCLAEALASSLLAHDPGLSAALTRHLASLPGIVSALWAYLHALQLDLGLPDALAQGDNGVCPGSGVAGLLAGRGGAAVVGAVVGQVAHVRFQLCRELLVLQQAALQLPQSCLSVDASATIRSTLLPKTALLTQAYLALLHLATAPAERPAQATLETARRQLAVLTLGSGPSLPSQARPATVLELFFLGSGGDEARALAWPALEQVWGLANGWAALVMPLAITLAQLAWPISRCLLLLEWMVWAGQHSAVQQYVRLLQPWCEWNSFSRKFLLGVSLLNQGESEKAAQLLVGAMEGVLAEDFLGVRVAGGAPDTPPDQLRITYCLRVVRLLEQAGQPALALHVAQQGVAMAAPQEPALAALYSVVFKHELDLHHNDEAFTALLACPDPQRRRDCLRQLVVALHDRRCLSTLVGYQYGGLEGEVVTILENRARSADILLNNYYHILYAFHVSKHNYKKAASVMYECALRLNTEGVGEKGVRQQGKCYLACLNCLRHIPEQEAWIVRPLVTQPSEESSSFSSKADGISPKRSSEGEPVAPPLPRCRPQVKVLELTHIQREYELVHARLMLLKTLPDVPLSGGPLNSADTISLLTHAKLFREAVRLARLFEQPVDSILKGLAHTCLHPPLMRPPSSEDNSKEGGERDLWWKTLKQLMEQEECGNQSVLHYAVASALLQHSALLPAWLVNSYKARNCGELLRLYVSHGLLEDAVRLAMQYLDGVLGQGTRQVGLSTALHAAAPPVWLPYTALDKLLLELSEVQHNHQYGKLREDLLQKLEVYKQELMQVSYNRAVYLQG</sequence>
<dbReference type="Pfam" id="PF23354">
    <property type="entry name" value="TPR_NUP160_120_M"/>
    <property type="match status" value="1"/>
</dbReference>
<evidence type="ECO:0000313" key="9">
    <source>
        <dbReference type="EMBL" id="KAG0718050.1"/>
    </source>
</evidence>
<feature type="compositionally biased region" description="Basic and acidic residues" evidence="4">
    <location>
        <begin position="229"/>
        <end position="241"/>
    </location>
</feature>